<dbReference type="InterPro" id="IPR007410">
    <property type="entry name" value="LpqE-like"/>
</dbReference>
<feature type="compositionally biased region" description="Basic and acidic residues" evidence="1">
    <location>
        <begin position="196"/>
        <end position="212"/>
    </location>
</feature>
<feature type="signal peptide" evidence="2">
    <location>
        <begin position="1"/>
        <end position="29"/>
    </location>
</feature>
<protein>
    <submittedName>
        <fullName evidence="3">Lipoprotein LpqE</fullName>
    </submittedName>
</protein>
<gene>
    <name evidence="4" type="ORF">OCS65_25650</name>
    <name evidence="3" type="ORF">RAJCM14343_0840</name>
</gene>
<feature type="region of interest" description="Disordered" evidence="1">
    <location>
        <begin position="182"/>
        <end position="212"/>
    </location>
</feature>
<feature type="chain" id="PRO_5043870353" evidence="2">
    <location>
        <begin position="30"/>
        <end position="212"/>
    </location>
</feature>
<evidence type="ECO:0000256" key="2">
    <source>
        <dbReference type="SAM" id="SignalP"/>
    </source>
</evidence>
<dbReference type="Proteomes" id="UP000325466">
    <property type="component" value="Unassembled WGS sequence"/>
</dbReference>
<evidence type="ECO:0000313" key="4">
    <source>
        <dbReference type="EMBL" id="UYF93777.1"/>
    </source>
</evidence>
<dbReference type="GeneID" id="83623876"/>
<keyword evidence="5" id="KW-1185">Reference proteome</keyword>
<keyword evidence="2" id="KW-0732">Signal</keyword>
<reference evidence="4" key="3">
    <citation type="submission" date="2022-09" db="EMBL/GenBank/DDBJ databases">
        <title>The genome sequence of Rhodococcus aetherivorans N1.</title>
        <authorList>
            <person name="Jiang W."/>
        </authorList>
    </citation>
    <scope>NUCLEOTIDE SEQUENCE</scope>
    <source>
        <strain evidence="4">N1</strain>
    </source>
</reference>
<dbReference type="Gene3D" id="2.60.40.1890">
    <property type="entry name" value="PCu(A)C copper chaperone"/>
    <property type="match status" value="1"/>
</dbReference>
<sequence length="212" mass="21464">MTAPKAPTRRVATALALAAGAALTLSACGAGQISQTATQVAAVNGNSAELGNIALRNVHVIYPDSEEYSLEPGGKAALGFTVVNLSETTPDELTRITTDFASSATGVSGLRIEPQASISAGLTGETLAEDATAEAATDESPRPAEAAESSDTPSVAQVELTGLKEGVRPGLTIPVTFTFAEAGDVTMQVPVDAGTDVERNVSEKSPVEGEGH</sequence>
<evidence type="ECO:0000313" key="3">
    <source>
        <dbReference type="EMBL" id="GES35591.1"/>
    </source>
</evidence>
<evidence type="ECO:0000313" key="5">
    <source>
        <dbReference type="Proteomes" id="UP000325466"/>
    </source>
</evidence>
<proteinExistence type="predicted"/>
<dbReference type="EMBL" id="CP106982">
    <property type="protein sequence ID" value="UYF93777.1"/>
    <property type="molecule type" value="Genomic_DNA"/>
</dbReference>
<accession>N1MFH5</accession>
<dbReference type="AlphaFoldDB" id="A0A059MUH1"/>
<reference evidence="3 5" key="1">
    <citation type="journal article" date="2018" name="Biodegradation">
        <title>1,4-Dioxane degradation characteristics of Rhodococcus aetherivorans JCM 14343.</title>
        <authorList>
            <person name="Inoue D."/>
            <person name="Tsunoda T."/>
            <person name="Yamamoto N."/>
            <person name="Ike M."/>
            <person name="Sei K."/>
        </authorList>
    </citation>
    <scope>NUCLEOTIDE SEQUENCE [LARGE SCALE GENOMIC DNA]</scope>
    <source>
        <strain evidence="3 5">JCM 14343</strain>
    </source>
</reference>
<evidence type="ECO:0000313" key="6">
    <source>
        <dbReference type="Proteomes" id="UP001163947"/>
    </source>
</evidence>
<dbReference type="InterPro" id="IPR036182">
    <property type="entry name" value="PCuAC_sf"/>
</dbReference>
<dbReference type="PROSITE" id="PS51257">
    <property type="entry name" value="PROKAR_LIPOPROTEIN"/>
    <property type="match status" value="1"/>
</dbReference>
<dbReference type="EMBL" id="BLAH01000026">
    <property type="protein sequence ID" value="GES35591.1"/>
    <property type="molecule type" value="Genomic_DNA"/>
</dbReference>
<evidence type="ECO:0000256" key="1">
    <source>
        <dbReference type="SAM" id="MobiDB-lite"/>
    </source>
</evidence>
<name>A0A059MUH1_9NOCA</name>
<dbReference type="RefSeq" id="WP_006947912.1">
    <property type="nucleotide sequence ID" value="NZ_BAAAYP010000041.1"/>
</dbReference>
<accession>A0A059MUH1</accession>
<organism evidence="4 6">
    <name type="scientific">Rhodococcus aetherivorans</name>
    <dbReference type="NCBI Taxonomy" id="191292"/>
    <lineage>
        <taxon>Bacteria</taxon>
        <taxon>Bacillati</taxon>
        <taxon>Actinomycetota</taxon>
        <taxon>Actinomycetes</taxon>
        <taxon>Mycobacteriales</taxon>
        <taxon>Nocardiaceae</taxon>
        <taxon>Rhodococcus</taxon>
    </lineage>
</organism>
<dbReference type="Pfam" id="PF04314">
    <property type="entry name" value="PCuAC"/>
    <property type="match status" value="1"/>
</dbReference>
<keyword evidence="3" id="KW-0449">Lipoprotein</keyword>
<reference evidence="3" key="2">
    <citation type="submission" date="2019-10" db="EMBL/GenBank/DDBJ databases">
        <title>Draft genome sequence of Rhodococcus aetherivorans JCM 14343.</title>
        <authorList>
            <person name="Inoue D."/>
            <person name="Nakazawa M."/>
            <person name="Yamamoto N."/>
            <person name="Sei K."/>
            <person name="Ike M."/>
        </authorList>
    </citation>
    <scope>NUCLEOTIDE SEQUENCE</scope>
    <source>
        <strain evidence="3">JCM 14343</strain>
    </source>
</reference>
<dbReference type="Proteomes" id="UP001163947">
    <property type="component" value="Chromosome"/>
</dbReference>
<feature type="region of interest" description="Disordered" evidence="1">
    <location>
        <begin position="129"/>
        <end position="155"/>
    </location>
</feature>